<feature type="transmembrane region" description="Helical" evidence="2">
    <location>
        <begin position="223"/>
        <end position="241"/>
    </location>
</feature>
<feature type="compositionally biased region" description="Basic residues" evidence="1">
    <location>
        <begin position="298"/>
        <end position="308"/>
    </location>
</feature>
<keyword evidence="2" id="KW-0472">Membrane</keyword>
<keyword evidence="2" id="KW-1133">Transmembrane helix</keyword>
<evidence type="ECO:0000256" key="2">
    <source>
        <dbReference type="SAM" id="Phobius"/>
    </source>
</evidence>
<feature type="transmembrane region" description="Helical" evidence="2">
    <location>
        <begin position="50"/>
        <end position="72"/>
    </location>
</feature>
<accession>A0A8H6XPJ6</accession>
<dbReference type="OrthoDB" id="2384193at2759"/>
<feature type="transmembrane region" description="Helical" evidence="2">
    <location>
        <begin position="6"/>
        <end position="29"/>
    </location>
</feature>
<dbReference type="AlphaFoldDB" id="A0A8H6XPJ6"/>
<proteinExistence type="predicted"/>
<comment type="caution">
    <text evidence="3">The sequence shown here is derived from an EMBL/GenBank/DDBJ whole genome shotgun (WGS) entry which is preliminary data.</text>
</comment>
<gene>
    <name evidence="3" type="ORF">MVEN_01703800</name>
</gene>
<feature type="compositionally biased region" description="Polar residues" evidence="1">
    <location>
        <begin position="312"/>
        <end position="322"/>
    </location>
</feature>
<reference evidence="3" key="1">
    <citation type="submission" date="2020-05" db="EMBL/GenBank/DDBJ databases">
        <title>Mycena genomes resolve the evolution of fungal bioluminescence.</title>
        <authorList>
            <person name="Tsai I.J."/>
        </authorList>
    </citation>
    <scope>NUCLEOTIDE SEQUENCE</scope>
    <source>
        <strain evidence="3">CCC161011</strain>
    </source>
</reference>
<dbReference type="Proteomes" id="UP000620124">
    <property type="component" value="Unassembled WGS sequence"/>
</dbReference>
<protein>
    <submittedName>
        <fullName evidence="3">Uncharacterized protein</fullName>
    </submittedName>
</protein>
<feature type="transmembrane region" description="Helical" evidence="2">
    <location>
        <begin position="183"/>
        <end position="202"/>
    </location>
</feature>
<dbReference type="EMBL" id="JACAZI010000015">
    <property type="protein sequence ID" value="KAF7344136.1"/>
    <property type="molecule type" value="Genomic_DNA"/>
</dbReference>
<keyword evidence="2" id="KW-0812">Transmembrane</keyword>
<evidence type="ECO:0000313" key="3">
    <source>
        <dbReference type="EMBL" id="KAF7344136.1"/>
    </source>
</evidence>
<name>A0A8H6XPJ6_9AGAR</name>
<evidence type="ECO:0000256" key="1">
    <source>
        <dbReference type="SAM" id="MobiDB-lite"/>
    </source>
</evidence>
<sequence>MTHSSPAAYLVLGIGTSILFSFLLFHLWSFDHFKCLRWKNGGNSRAFKRVMTYSYLLSVPLILIYALGFAVIKYRQGFIEYEDGMIPKPYILWPVEERRAIFPLMLTFSVGWGLGIISHLEELCFWLFLVNSMQQNWFSTRYFRIWVVGSSVALMYMPVLTVLTRSDPLKCEAYTFLGGSVSSLLLTLAFIPILWVFPRFLINLKKEGVNNETIIRLTKFHELNIIRTIFRFIFVVPFVILGADGVRAHAHVNESMLWTDFLVMMGSFGCCISSALTLVIFFPRSVEVEMMSKDGAHARKHRRPHGRLSSKYGPNNGPSVTDIQPYGFSPSQDGHFGSSIMAPELIHKERTCAGYRRVPEPPILEVPRWNQLPAEVAEVRSISSLSEGNFYLHRKPSNMNPQVHHFMSPIDIHTAEGPSVP</sequence>
<feature type="transmembrane region" description="Helical" evidence="2">
    <location>
        <begin position="261"/>
        <end position="282"/>
    </location>
</feature>
<feature type="region of interest" description="Disordered" evidence="1">
    <location>
        <begin position="294"/>
        <end position="324"/>
    </location>
</feature>
<evidence type="ECO:0000313" key="4">
    <source>
        <dbReference type="Proteomes" id="UP000620124"/>
    </source>
</evidence>
<feature type="transmembrane region" description="Helical" evidence="2">
    <location>
        <begin position="142"/>
        <end position="163"/>
    </location>
</feature>
<feature type="transmembrane region" description="Helical" evidence="2">
    <location>
        <begin position="100"/>
        <end position="130"/>
    </location>
</feature>
<keyword evidence="4" id="KW-1185">Reference proteome</keyword>
<organism evidence="3 4">
    <name type="scientific">Mycena venus</name>
    <dbReference type="NCBI Taxonomy" id="2733690"/>
    <lineage>
        <taxon>Eukaryota</taxon>
        <taxon>Fungi</taxon>
        <taxon>Dikarya</taxon>
        <taxon>Basidiomycota</taxon>
        <taxon>Agaricomycotina</taxon>
        <taxon>Agaricomycetes</taxon>
        <taxon>Agaricomycetidae</taxon>
        <taxon>Agaricales</taxon>
        <taxon>Marasmiineae</taxon>
        <taxon>Mycenaceae</taxon>
        <taxon>Mycena</taxon>
    </lineage>
</organism>